<gene>
    <name evidence="5" type="ORF">FHW16_005248</name>
</gene>
<dbReference type="PANTHER" id="PTHR30290:SF38">
    <property type="entry name" value="D,D-DIPEPTIDE-BINDING PERIPLASMIC PROTEIN DDPA-RELATED"/>
    <property type="match status" value="1"/>
</dbReference>
<evidence type="ECO:0000256" key="1">
    <source>
        <dbReference type="ARBA" id="ARBA00004418"/>
    </source>
</evidence>
<dbReference type="PANTHER" id="PTHR30290">
    <property type="entry name" value="PERIPLASMIC BINDING COMPONENT OF ABC TRANSPORTER"/>
    <property type="match status" value="1"/>
</dbReference>
<dbReference type="AlphaFoldDB" id="A0A839EYN9"/>
<dbReference type="Pfam" id="PF00496">
    <property type="entry name" value="SBP_bac_5"/>
    <property type="match status" value="1"/>
</dbReference>
<name>A0A839EYN9_9HYPH</name>
<dbReference type="GO" id="GO:1904680">
    <property type="term" value="F:peptide transmembrane transporter activity"/>
    <property type="evidence" value="ECO:0007669"/>
    <property type="project" value="TreeGrafter"/>
</dbReference>
<evidence type="ECO:0000256" key="2">
    <source>
        <dbReference type="ARBA" id="ARBA00005695"/>
    </source>
</evidence>
<comment type="caution">
    <text evidence="5">The sequence shown here is derived from an EMBL/GenBank/DDBJ whole genome shotgun (WGS) entry which is preliminary data.</text>
</comment>
<reference evidence="5 6" key="1">
    <citation type="submission" date="2020-07" db="EMBL/GenBank/DDBJ databases">
        <title>Genomic Encyclopedia of Type Strains, Phase IV (KMG-V): Genome sequencing to study the core and pangenomes of soil and plant-associated prokaryotes.</title>
        <authorList>
            <person name="Whitman W."/>
        </authorList>
    </citation>
    <scope>NUCLEOTIDE SEQUENCE [LARGE SCALE GENOMIC DNA]</scope>
    <source>
        <strain evidence="5 6">AN3</strain>
    </source>
</reference>
<dbReference type="InterPro" id="IPR039424">
    <property type="entry name" value="SBP_5"/>
</dbReference>
<feature type="domain" description="Solute-binding protein family 5" evidence="4">
    <location>
        <begin position="25"/>
        <end position="147"/>
    </location>
</feature>
<protein>
    <submittedName>
        <fullName evidence="5">ABC-type transport system substrate-binding protein</fullName>
    </submittedName>
</protein>
<evidence type="ECO:0000256" key="3">
    <source>
        <dbReference type="ARBA" id="ARBA00022729"/>
    </source>
</evidence>
<accession>A0A839EYN9</accession>
<comment type="similarity">
    <text evidence="2">Belongs to the bacterial solute-binding protein 5 family.</text>
</comment>
<keyword evidence="3" id="KW-0732">Signal</keyword>
<evidence type="ECO:0000259" key="4">
    <source>
        <dbReference type="Pfam" id="PF00496"/>
    </source>
</evidence>
<dbReference type="Gene3D" id="3.10.105.10">
    <property type="entry name" value="Dipeptide-binding Protein, Domain 3"/>
    <property type="match status" value="1"/>
</dbReference>
<dbReference type="GO" id="GO:0030288">
    <property type="term" value="C:outer membrane-bounded periplasmic space"/>
    <property type="evidence" value="ECO:0007669"/>
    <property type="project" value="TreeGrafter"/>
</dbReference>
<dbReference type="GO" id="GO:0042938">
    <property type="term" value="P:dipeptide transport"/>
    <property type="evidence" value="ECO:0007669"/>
    <property type="project" value="TreeGrafter"/>
</dbReference>
<dbReference type="Proteomes" id="UP000549052">
    <property type="component" value="Unassembled WGS sequence"/>
</dbReference>
<sequence>HANLQLVLETFSHTQQASKYSQSNGAETALTLPPAVWGYNDMVKDDVYDPVQAKLMLQKAGVKNLAMKVWAMPVSRPYMPNARRAAELIQADFAQVGVSVEIISYEWGEYLKKARDKDRDGAVILGGTSDNGDPDNLLSYFFSCSSVGGSNFSNWCYQPVETLLQQARALSDQTARSKLYEEAQVLIKEQAPIAAIDHSMVVMPMSKKISGYILDPLGSHRFDGVDIAE</sequence>
<evidence type="ECO:0000313" key="6">
    <source>
        <dbReference type="Proteomes" id="UP000549052"/>
    </source>
</evidence>
<dbReference type="InterPro" id="IPR000914">
    <property type="entry name" value="SBP_5_dom"/>
</dbReference>
<comment type="subcellular location">
    <subcellularLocation>
        <location evidence="1">Periplasm</location>
    </subcellularLocation>
</comment>
<keyword evidence="6" id="KW-1185">Reference proteome</keyword>
<dbReference type="SUPFAM" id="SSF53850">
    <property type="entry name" value="Periplasmic binding protein-like II"/>
    <property type="match status" value="1"/>
</dbReference>
<proteinExistence type="inferred from homology"/>
<evidence type="ECO:0000313" key="5">
    <source>
        <dbReference type="EMBL" id="MBA8881507.1"/>
    </source>
</evidence>
<dbReference type="EMBL" id="JACGXN010000014">
    <property type="protein sequence ID" value="MBA8881507.1"/>
    <property type="molecule type" value="Genomic_DNA"/>
</dbReference>
<dbReference type="RefSeq" id="WP_246711953.1">
    <property type="nucleotide sequence ID" value="NZ_JACGXN010000014.1"/>
</dbReference>
<dbReference type="Gene3D" id="3.40.190.10">
    <property type="entry name" value="Periplasmic binding protein-like II"/>
    <property type="match status" value="1"/>
</dbReference>
<organism evidence="5 6">
    <name type="scientific">Phyllobacterium myrsinacearum</name>
    <dbReference type="NCBI Taxonomy" id="28101"/>
    <lineage>
        <taxon>Bacteria</taxon>
        <taxon>Pseudomonadati</taxon>
        <taxon>Pseudomonadota</taxon>
        <taxon>Alphaproteobacteria</taxon>
        <taxon>Hyphomicrobiales</taxon>
        <taxon>Phyllobacteriaceae</taxon>
        <taxon>Phyllobacterium</taxon>
    </lineage>
</organism>
<feature type="non-terminal residue" evidence="5">
    <location>
        <position position="1"/>
    </location>
</feature>